<reference evidence="1" key="2">
    <citation type="submission" date="2021-08" db="EMBL/GenBank/DDBJ databases">
        <authorList>
            <person name="Tani A."/>
            <person name="Ola A."/>
            <person name="Ogura Y."/>
            <person name="Katsura K."/>
            <person name="Hayashi T."/>
        </authorList>
    </citation>
    <scope>NUCLEOTIDE SEQUENCE</scope>
    <source>
        <strain evidence="1">DSM 16372</strain>
    </source>
</reference>
<dbReference type="PROSITE" id="PS51257">
    <property type="entry name" value="PROKAR_LIPOPROTEIN"/>
    <property type="match status" value="1"/>
</dbReference>
<comment type="caution">
    <text evidence="1">The sequence shown here is derived from an EMBL/GenBank/DDBJ whole genome shotgun (WGS) entry which is preliminary data.</text>
</comment>
<keyword evidence="2" id="KW-1185">Reference proteome</keyword>
<protein>
    <recommendedName>
        <fullName evidence="3">Lipoprotein</fullName>
    </recommendedName>
</protein>
<sequence>MDRAHPIPGRLRRSVAGVSVLPLLAAWLPLLAACAQEGDFGRPRAGAWNSLVETTGTLSARERGESAALLPLTDDERLLRDRAWRFLMPAAPGQAFHDVLGNLSRTRVLPPGLLVRDVAAYFDGLAAVPARSQVSLYRRLAEDAGADARLIPAFAATAAVVVAADGRRLAGLPFARTLDDWDVRQAAMRVAENRCLIAWVRLEAGARVGRYRYALEHLFAALPSPDGVGAERAIASLAERRALLEPLLPPDAALRCGLVPGEAVAAAPALVVKD</sequence>
<proteinExistence type="predicted"/>
<organism evidence="1 2">
    <name type="scientific">Methylobacterium hispanicum</name>
    <dbReference type="NCBI Taxonomy" id="270350"/>
    <lineage>
        <taxon>Bacteria</taxon>
        <taxon>Pseudomonadati</taxon>
        <taxon>Pseudomonadota</taxon>
        <taxon>Alphaproteobacteria</taxon>
        <taxon>Hyphomicrobiales</taxon>
        <taxon>Methylobacteriaceae</taxon>
        <taxon>Methylobacterium</taxon>
    </lineage>
</organism>
<gene>
    <name evidence="1" type="ORF">BHAOGJBA_0097</name>
</gene>
<dbReference type="AlphaFoldDB" id="A0AAV4ZE88"/>
<reference evidence="1" key="1">
    <citation type="journal article" date="2016" name="Front. Microbiol.">
        <title>Genome Sequence of the Piezophilic, Mesophilic Sulfate-Reducing Bacterium Desulfovibrio indicus J2T.</title>
        <authorList>
            <person name="Cao J."/>
            <person name="Maignien L."/>
            <person name="Shao Z."/>
            <person name="Alain K."/>
            <person name="Jebbar M."/>
        </authorList>
    </citation>
    <scope>NUCLEOTIDE SEQUENCE</scope>
    <source>
        <strain evidence="1">DSM 16372</strain>
    </source>
</reference>
<dbReference type="Proteomes" id="UP001055247">
    <property type="component" value="Unassembled WGS sequence"/>
</dbReference>
<evidence type="ECO:0000313" key="2">
    <source>
        <dbReference type="Proteomes" id="UP001055247"/>
    </source>
</evidence>
<accession>A0AAV4ZE88</accession>
<name>A0AAV4ZE88_9HYPH</name>
<dbReference type="EMBL" id="BPQO01000001">
    <property type="protein sequence ID" value="GJD86603.1"/>
    <property type="molecule type" value="Genomic_DNA"/>
</dbReference>
<dbReference type="RefSeq" id="WP_238229300.1">
    <property type="nucleotide sequence ID" value="NZ_BPQO01000001.1"/>
</dbReference>
<evidence type="ECO:0008006" key="3">
    <source>
        <dbReference type="Google" id="ProtNLM"/>
    </source>
</evidence>
<evidence type="ECO:0000313" key="1">
    <source>
        <dbReference type="EMBL" id="GJD86603.1"/>
    </source>
</evidence>